<dbReference type="SMART" id="SM00248">
    <property type="entry name" value="ANK"/>
    <property type="match status" value="2"/>
</dbReference>
<dbReference type="OrthoDB" id="9995210at2759"/>
<sequence>MEYDGASPSEILLNACHKENPYLLNQILDDPSTDICLINNSRDGVGNTALHLCVQYGSIACLNILLDVKNLEINSKNFLEENTPLHKAVEYQYKDKDIALEMVESLIDAGADPRIKNKMKQKPIDLVNQRHSSIRDLLKRAELVYFTNKNDIQSTDNESETFSSDS</sequence>
<feature type="repeat" description="ANK" evidence="3">
    <location>
        <begin position="80"/>
        <end position="118"/>
    </location>
</feature>
<keyword evidence="2 3" id="KW-0040">ANK repeat</keyword>
<evidence type="ECO:0000313" key="5">
    <source>
        <dbReference type="Proteomes" id="UP000663699"/>
    </source>
</evidence>
<reference evidence="4" key="1">
    <citation type="submission" date="2020-06" db="EMBL/GenBank/DDBJ databases">
        <title>Genomes of multiple members of Pneumocystis genus reveal paths to human pathogen Pneumocystis jirovecii.</title>
        <authorList>
            <person name="Cisse O.H."/>
            <person name="Ma L."/>
            <person name="Dekker J."/>
            <person name="Khil P."/>
            <person name="Jo J."/>
            <person name="Brenchley J."/>
            <person name="Blair R."/>
            <person name="Pahar B."/>
            <person name="Chabe M."/>
            <person name="Van Rompay K.A."/>
            <person name="Keesler R."/>
            <person name="Sukura A."/>
            <person name="Hirsch V."/>
            <person name="Kutty G."/>
            <person name="Liu Y."/>
            <person name="Peng L."/>
            <person name="Chen J."/>
            <person name="Song J."/>
            <person name="Weissenbacher-Lang C."/>
            <person name="Xu J."/>
            <person name="Upham N.S."/>
            <person name="Stajich J.E."/>
            <person name="Cuomo C.A."/>
            <person name="Cushion M.T."/>
            <person name="Kovacs J.A."/>
        </authorList>
    </citation>
    <scope>NUCLEOTIDE SEQUENCE</scope>
    <source>
        <strain evidence="4">2A</strain>
    </source>
</reference>
<dbReference type="AlphaFoldDB" id="A0A899GA40"/>
<keyword evidence="5" id="KW-1185">Reference proteome</keyword>
<proteinExistence type="predicted"/>
<dbReference type="InterPro" id="IPR002110">
    <property type="entry name" value="Ankyrin_rpt"/>
</dbReference>
<dbReference type="PANTHER" id="PTHR24134:SF9">
    <property type="entry name" value="ANKYRIN REPEAT AND SOCS BOX PROTEIN 8"/>
    <property type="match status" value="1"/>
</dbReference>
<evidence type="ECO:0000256" key="1">
    <source>
        <dbReference type="ARBA" id="ARBA00022737"/>
    </source>
</evidence>
<dbReference type="Pfam" id="PF12796">
    <property type="entry name" value="Ank_2"/>
    <property type="match status" value="1"/>
</dbReference>
<protein>
    <recommendedName>
        <fullName evidence="6">Ankyrin repeat-containing protein</fullName>
    </recommendedName>
</protein>
<dbReference type="Gene3D" id="1.25.40.20">
    <property type="entry name" value="Ankyrin repeat-containing domain"/>
    <property type="match status" value="1"/>
</dbReference>
<dbReference type="InterPro" id="IPR036770">
    <property type="entry name" value="Ankyrin_rpt-contain_sf"/>
</dbReference>
<organism evidence="4 5">
    <name type="scientific">Pneumocystis wakefieldiae</name>
    <dbReference type="NCBI Taxonomy" id="38082"/>
    <lineage>
        <taxon>Eukaryota</taxon>
        <taxon>Fungi</taxon>
        <taxon>Dikarya</taxon>
        <taxon>Ascomycota</taxon>
        <taxon>Taphrinomycotina</taxon>
        <taxon>Pneumocystomycetes</taxon>
        <taxon>Pneumocystaceae</taxon>
        <taxon>Pneumocystis</taxon>
    </lineage>
</organism>
<evidence type="ECO:0000256" key="3">
    <source>
        <dbReference type="PROSITE-ProRule" id="PRU00023"/>
    </source>
</evidence>
<dbReference type="PANTHER" id="PTHR24134">
    <property type="entry name" value="ANKYRIN REPEAT-CONTAINING PROTEIN DDB_G0279043"/>
    <property type="match status" value="1"/>
</dbReference>
<dbReference type="PROSITE" id="PS50297">
    <property type="entry name" value="ANK_REP_REGION"/>
    <property type="match status" value="1"/>
</dbReference>
<name>A0A899GA40_9ASCO</name>
<gene>
    <name evidence="4" type="ORF">MERGE_002758</name>
</gene>
<evidence type="ECO:0000313" key="4">
    <source>
        <dbReference type="EMBL" id="QSL65447.1"/>
    </source>
</evidence>
<evidence type="ECO:0000256" key="2">
    <source>
        <dbReference type="ARBA" id="ARBA00023043"/>
    </source>
</evidence>
<dbReference type="Proteomes" id="UP000663699">
    <property type="component" value="Chromosome 6"/>
</dbReference>
<accession>A0A899GA40</accession>
<dbReference type="SUPFAM" id="SSF48403">
    <property type="entry name" value="Ankyrin repeat"/>
    <property type="match status" value="1"/>
</dbReference>
<dbReference type="EMBL" id="CP054537">
    <property type="protein sequence ID" value="QSL65447.1"/>
    <property type="molecule type" value="Genomic_DNA"/>
</dbReference>
<keyword evidence="1" id="KW-0677">Repeat</keyword>
<dbReference type="PROSITE" id="PS50088">
    <property type="entry name" value="ANK_REPEAT"/>
    <property type="match status" value="1"/>
</dbReference>
<evidence type="ECO:0008006" key="6">
    <source>
        <dbReference type="Google" id="ProtNLM"/>
    </source>
</evidence>